<dbReference type="AlphaFoldDB" id="A0A3S2Y0B5"/>
<comment type="caution">
    <text evidence="6">The sequence shown here is derived from an EMBL/GenBank/DDBJ whole genome shotgun (WGS) entry which is preliminary data.</text>
</comment>
<feature type="transmembrane region" description="Helical" evidence="5">
    <location>
        <begin position="60"/>
        <end position="81"/>
    </location>
</feature>
<dbReference type="InterPro" id="IPR003752">
    <property type="entry name" value="DiS_bond_form_DsbB/BdbC"/>
</dbReference>
<evidence type="ECO:0000313" key="7">
    <source>
        <dbReference type="Proteomes" id="UP000288587"/>
    </source>
</evidence>
<feature type="transmembrane region" description="Helical" evidence="5">
    <location>
        <begin position="135"/>
        <end position="153"/>
    </location>
</feature>
<accession>A0A3S2Y0B5</accession>
<evidence type="ECO:0000256" key="2">
    <source>
        <dbReference type="ARBA" id="ARBA00022692"/>
    </source>
</evidence>
<sequence>MGLAAVGIALTAQYQYGVKPCPWCILQRAIVLTLAALALLGGALAWGLKKAGRATASQMLARGMAVPVIVLALAGLVAATYQNAVASDSASCAMTVADRIITQLGLEELWPKMFMITANCAEAHAYRLLSLPYEVWSGLLFAASLAAALIVLLRASKA</sequence>
<dbReference type="GO" id="GO:0016020">
    <property type="term" value="C:membrane"/>
    <property type="evidence" value="ECO:0007669"/>
    <property type="project" value="UniProtKB-SubCell"/>
</dbReference>
<evidence type="ECO:0000256" key="3">
    <source>
        <dbReference type="ARBA" id="ARBA00022989"/>
    </source>
</evidence>
<keyword evidence="2 5" id="KW-0812">Transmembrane</keyword>
<evidence type="ECO:0000256" key="4">
    <source>
        <dbReference type="ARBA" id="ARBA00023136"/>
    </source>
</evidence>
<name>A0A3S2Y0B5_9BURK</name>
<evidence type="ECO:0000256" key="1">
    <source>
        <dbReference type="ARBA" id="ARBA00004141"/>
    </source>
</evidence>
<comment type="subcellular location">
    <subcellularLocation>
        <location evidence="1">Membrane</location>
        <topology evidence="1">Multi-pass membrane protein</topology>
    </subcellularLocation>
</comment>
<dbReference type="GO" id="GO:0006457">
    <property type="term" value="P:protein folding"/>
    <property type="evidence" value="ECO:0007669"/>
    <property type="project" value="InterPro"/>
</dbReference>
<proteinExistence type="predicted"/>
<evidence type="ECO:0000313" key="6">
    <source>
        <dbReference type="EMBL" id="RVT88953.1"/>
    </source>
</evidence>
<dbReference type="OrthoDB" id="3711263at2"/>
<keyword evidence="3 5" id="KW-1133">Transmembrane helix</keyword>
<gene>
    <name evidence="6" type="ORF">EOD73_04240</name>
</gene>
<dbReference type="InterPro" id="IPR023380">
    <property type="entry name" value="DsbB-like_sf"/>
</dbReference>
<keyword evidence="7" id="KW-1185">Reference proteome</keyword>
<keyword evidence="4 5" id="KW-0472">Membrane</keyword>
<dbReference type="EMBL" id="SACM01000001">
    <property type="protein sequence ID" value="RVT88953.1"/>
    <property type="molecule type" value="Genomic_DNA"/>
</dbReference>
<dbReference type="Gene3D" id="1.20.1550.10">
    <property type="entry name" value="DsbB-like"/>
    <property type="match status" value="1"/>
</dbReference>
<organism evidence="6 7">
    <name type="scientific">Inhella crocodyli</name>
    <dbReference type="NCBI Taxonomy" id="2499851"/>
    <lineage>
        <taxon>Bacteria</taxon>
        <taxon>Pseudomonadati</taxon>
        <taxon>Pseudomonadota</taxon>
        <taxon>Betaproteobacteria</taxon>
        <taxon>Burkholderiales</taxon>
        <taxon>Sphaerotilaceae</taxon>
        <taxon>Inhella</taxon>
    </lineage>
</organism>
<dbReference type="Pfam" id="PF02600">
    <property type="entry name" value="DsbB"/>
    <property type="match status" value="1"/>
</dbReference>
<evidence type="ECO:0000256" key="5">
    <source>
        <dbReference type="SAM" id="Phobius"/>
    </source>
</evidence>
<dbReference type="Proteomes" id="UP000288587">
    <property type="component" value="Unassembled WGS sequence"/>
</dbReference>
<dbReference type="GO" id="GO:0015035">
    <property type="term" value="F:protein-disulfide reductase activity"/>
    <property type="evidence" value="ECO:0007669"/>
    <property type="project" value="InterPro"/>
</dbReference>
<reference evidence="6 7" key="1">
    <citation type="submission" date="2019-01" db="EMBL/GenBank/DDBJ databases">
        <authorList>
            <person name="Chen W.-M."/>
        </authorList>
    </citation>
    <scope>NUCLEOTIDE SEQUENCE [LARGE SCALE GENOMIC DNA]</scope>
    <source>
        <strain evidence="6 7">CCP-18</strain>
    </source>
</reference>
<protein>
    <submittedName>
        <fullName evidence="6">Disulfide bond formation protein B</fullName>
    </submittedName>
</protein>
<feature type="transmembrane region" description="Helical" evidence="5">
    <location>
        <begin position="27"/>
        <end position="48"/>
    </location>
</feature>
<dbReference type="SUPFAM" id="SSF158442">
    <property type="entry name" value="DsbB-like"/>
    <property type="match status" value="1"/>
</dbReference>